<proteinExistence type="predicted"/>
<sequence>MVKRDNFRSFLTEATAKLPNRTSLNISRFKTPVPAIIPILCNSPFDAKRFDLAPMGGIRQMMEGVATATPSISTKETRTGPRHKSRLMAQCQTPWWDLTKSRLLKNKIFTMWYKTITDYRCCGHS</sequence>
<dbReference type="Proteomes" id="UP001054945">
    <property type="component" value="Unassembled WGS sequence"/>
</dbReference>
<accession>A0AAV4Y3U4</accession>
<keyword evidence="2" id="KW-1185">Reference proteome</keyword>
<evidence type="ECO:0000313" key="1">
    <source>
        <dbReference type="EMBL" id="GIZ02131.1"/>
    </source>
</evidence>
<organism evidence="1 2">
    <name type="scientific">Caerostris extrusa</name>
    <name type="common">Bark spider</name>
    <name type="synonym">Caerostris bankana</name>
    <dbReference type="NCBI Taxonomy" id="172846"/>
    <lineage>
        <taxon>Eukaryota</taxon>
        <taxon>Metazoa</taxon>
        <taxon>Ecdysozoa</taxon>
        <taxon>Arthropoda</taxon>
        <taxon>Chelicerata</taxon>
        <taxon>Arachnida</taxon>
        <taxon>Araneae</taxon>
        <taxon>Araneomorphae</taxon>
        <taxon>Entelegynae</taxon>
        <taxon>Araneoidea</taxon>
        <taxon>Araneidae</taxon>
        <taxon>Caerostris</taxon>
    </lineage>
</organism>
<gene>
    <name evidence="1" type="ORF">CEXT_569021</name>
</gene>
<dbReference type="EMBL" id="BPLR01001398">
    <property type="protein sequence ID" value="GIZ02131.1"/>
    <property type="molecule type" value="Genomic_DNA"/>
</dbReference>
<name>A0AAV4Y3U4_CAEEX</name>
<reference evidence="1 2" key="1">
    <citation type="submission" date="2021-06" db="EMBL/GenBank/DDBJ databases">
        <title>Caerostris extrusa draft genome.</title>
        <authorList>
            <person name="Kono N."/>
            <person name="Arakawa K."/>
        </authorList>
    </citation>
    <scope>NUCLEOTIDE SEQUENCE [LARGE SCALE GENOMIC DNA]</scope>
</reference>
<protein>
    <submittedName>
        <fullName evidence="1">Uncharacterized protein</fullName>
    </submittedName>
</protein>
<dbReference type="AlphaFoldDB" id="A0AAV4Y3U4"/>
<comment type="caution">
    <text evidence="1">The sequence shown here is derived from an EMBL/GenBank/DDBJ whole genome shotgun (WGS) entry which is preliminary data.</text>
</comment>
<evidence type="ECO:0000313" key="2">
    <source>
        <dbReference type="Proteomes" id="UP001054945"/>
    </source>
</evidence>